<reference evidence="2" key="1">
    <citation type="submission" date="2017-02" db="EMBL/GenBank/DDBJ databases">
        <title>Delving into the versatile metabolic prowess of the omnipresent phylum Bacteroidetes.</title>
        <authorList>
            <person name="Nobu M.K."/>
            <person name="Mei R."/>
            <person name="Narihiro T."/>
            <person name="Kuroda K."/>
            <person name="Liu W.-T."/>
        </authorList>
    </citation>
    <scope>NUCLEOTIDE SEQUENCE</scope>
    <source>
        <strain evidence="2">ADurb.Bin276</strain>
    </source>
</reference>
<accession>A0A1V5SWN5</accession>
<dbReference type="Proteomes" id="UP000485569">
    <property type="component" value="Unassembled WGS sequence"/>
</dbReference>
<gene>
    <name evidence="2" type="ORF">BWY41_00936</name>
</gene>
<dbReference type="PANTHER" id="PTHR38755:SF1">
    <property type="entry name" value="METHYLENE-TETRAHYDROFOLATE REDUCTASE C-TERMINAL DOMAIN-CONTAINING PROTEIN"/>
    <property type="match status" value="1"/>
</dbReference>
<dbReference type="AlphaFoldDB" id="A0A1V5SWN5"/>
<dbReference type="InterPro" id="IPR022026">
    <property type="entry name" value="DUF5981"/>
</dbReference>
<proteinExistence type="predicted"/>
<feature type="domain" description="Methylene-tetrahydrofolate reductase C-terminal-like" evidence="1">
    <location>
        <begin position="105"/>
        <end position="199"/>
    </location>
</feature>
<organism evidence="2">
    <name type="scientific">Candidatus Atribacter allofermentans</name>
    <dbReference type="NCBI Taxonomy" id="1852833"/>
    <lineage>
        <taxon>Bacteria</taxon>
        <taxon>Pseudomonadati</taxon>
        <taxon>Atribacterota</taxon>
        <taxon>Atribacteria</taxon>
        <taxon>Atribacterales</taxon>
        <taxon>Atribacteraceae</taxon>
        <taxon>Atribacter</taxon>
    </lineage>
</organism>
<protein>
    <recommendedName>
        <fullName evidence="1">Methylene-tetrahydrofolate reductase C-terminal-like domain-containing protein</fullName>
    </recommendedName>
</protein>
<evidence type="ECO:0000313" key="2">
    <source>
        <dbReference type="EMBL" id="OQA58950.1"/>
    </source>
</evidence>
<name>A0A1V5SWN5_9BACT</name>
<dbReference type="Pfam" id="PF12225">
    <property type="entry name" value="DUF5981"/>
    <property type="match status" value="1"/>
</dbReference>
<sequence length="216" mass="24001">MIIGERKPIPEILAMLGDSKKVLVLGCGTCVTVCLTGGDKEAKELASLLRIKGYEADSLTVERQCELEFIHPLRESIQSVDAVISLACGIGVQALFELDSEKSIYPGLNTTFMGMPVKQGYWEERCWGCGNCIIHLFGGTCPITRCAKSLLNGPCGGSKDGKCEVKPDRDCAWQLIYDRLKNLNRLDWLLTIQPPKDWSTSRYGGHRKMTREDMLL</sequence>
<dbReference type="EMBL" id="MWBQ01000062">
    <property type="protein sequence ID" value="OQA58950.1"/>
    <property type="molecule type" value="Genomic_DNA"/>
</dbReference>
<comment type="caution">
    <text evidence="2">The sequence shown here is derived from an EMBL/GenBank/DDBJ whole genome shotgun (WGS) entry which is preliminary data.</text>
</comment>
<dbReference type="PANTHER" id="PTHR38755">
    <property type="entry name" value="5,10-METHYLENETETRAHYDROFOLATE REDUCTASE"/>
    <property type="match status" value="1"/>
</dbReference>
<evidence type="ECO:0000259" key="1">
    <source>
        <dbReference type="Pfam" id="PF12225"/>
    </source>
</evidence>